<dbReference type="AlphaFoldDB" id="A0A1H0LIH0"/>
<evidence type="ECO:0000313" key="1">
    <source>
        <dbReference type="EMBL" id="SDO67740.1"/>
    </source>
</evidence>
<keyword evidence="2" id="KW-1185">Reference proteome</keyword>
<organism evidence="1 2">
    <name type="scientific">Pedococcus dokdonensis</name>
    <dbReference type="NCBI Taxonomy" id="443156"/>
    <lineage>
        <taxon>Bacteria</taxon>
        <taxon>Bacillati</taxon>
        <taxon>Actinomycetota</taxon>
        <taxon>Actinomycetes</taxon>
        <taxon>Micrococcales</taxon>
        <taxon>Intrasporangiaceae</taxon>
        <taxon>Pedococcus</taxon>
    </lineage>
</organism>
<proteinExistence type="predicted"/>
<accession>A0A1H0LIH0</accession>
<reference evidence="2" key="1">
    <citation type="submission" date="2016-10" db="EMBL/GenBank/DDBJ databases">
        <authorList>
            <person name="Varghese N."/>
            <person name="Submissions S."/>
        </authorList>
    </citation>
    <scope>NUCLEOTIDE SEQUENCE [LARGE SCALE GENOMIC DNA]</scope>
    <source>
        <strain evidence="2">DSM 22329</strain>
    </source>
</reference>
<dbReference type="STRING" id="443156.SAMN04489867_0301"/>
<gene>
    <name evidence="1" type="ORF">SAMN04489867_0301</name>
</gene>
<name>A0A1H0LIH0_9MICO</name>
<protein>
    <recommendedName>
        <fullName evidence="3">ATP/GTP-binding protein</fullName>
    </recommendedName>
</protein>
<evidence type="ECO:0000313" key="2">
    <source>
        <dbReference type="Proteomes" id="UP000199077"/>
    </source>
</evidence>
<dbReference type="RefSeq" id="WP_172829334.1">
    <property type="nucleotide sequence ID" value="NZ_LT629711.1"/>
</dbReference>
<evidence type="ECO:0008006" key="3">
    <source>
        <dbReference type="Google" id="ProtNLM"/>
    </source>
</evidence>
<dbReference type="EMBL" id="LT629711">
    <property type="protein sequence ID" value="SDO67740.1"/>
    <property type="molecule type" value="Genomic_DNA"/>
</dbReference>
<dbReference type="Proteomes" id="UP000199077">
    <property type="component" value="Chromosome I"/>
</dbReference>
<sequence>MPRANRRRRDDTPLNFDRAVGGTARRESYAGGEWFVRRVTGSGASRAYLCPGCQQDIPVGTPHVVAWPADGIGGLDERRHWHTPCWEARERRTSRGSYR</sequence>